<evidence type="ECO:0000313" key="4">
    <source>
        <dbReference type="Proteomes" id="UP000683360"/>
    </source>
</evidence>
<dbReference type="SUPFAM" id="SSF53098">
    <property type="entry name" value="Ribonuclease H-like"/>
    <property type="match status" value="1"/>
</dbReference>
<dbReference type="OrthoDB" id="6043271at2759"/>
<protein>
    <recommendedName>
        <fullName evidence="2">Integrase catalytic domain-containing protein</fullName>
    </recommendedName>
</protein>
<dbReference type="EMBL" id="CAJPWZ010000520">
    <property type="protein sequence ID" value="CAG2195463.1"/>
    <property type="molecule type" value="Genomic_DNA"/>
</dbReference>
<feature type="domain" description="Integrase catalytic" evidence="2">
    <location>
        <begin position="50"/>
        <end position="209"/>
    </location>
</feature>
<feature type="compositionally biased region" description="Acidic residues" evidence="1">
    <location>
        <begin position="18"/>
        <end position="32"/>
    </location>
</feature>
<organism evidence="3 4">
    <name type="scientific">Mytilus edulis</name>
    <name type="common">Blue mussel</name>
    <dbReference type="NCBI Taxonomy" id="6550"/>
    <lineage>
        <taxon>Eukaryota</taxon>
        <taxon>Metazoa</taxon>
        <taxon>Spiralia</taxon>
        <taxon>Lophotrochozoa</taxon>
        <taxon>Mollusca</taxon>
        <taxon>Bivalvia</taxon>
        <taxon>Autobranchia</taxon>
        <taxon>Pteriomorphia</taxon>
        <taxon>Mytilida</taxon>
        <taxon>Mytiloidea</taxon>
        <taxon>Mytilidae</taxon>
        <taxon>Mytilinae</taxon>
        <taxon>Mytilus</taxon>
    </lineage>
</organism>
<dbReference type="Proteomes" id="UP000683360">
    <property type="component" value="Unassembled WGS sequence"/>
</dbReference>
<dbReference type="InterPro" id="IPR012337">
    <property type="entry name" value="RNaseH-like_sf"/>
</dbReference>
<evidence type="ECO:0000259" key="2">
    <source>
        <dbReference type="PROSITE" id="PS50994"/>
    </source>
</evidence>
<dbReference type="GO" id="GO:0003676">
    <property type="term" value="F:nucleic acid binding"/>
    <property type="evidence" value="ECO:0007669"/>
    <property type="project" value="InterPro"/>
</dbReference>
<name>A0A8S3QIU2_MYTED</name>
<dbReference type="GO" id="GO:0015074">
    <property type="term" value="P:DNA integration"/>
    <property type="evidence" value="ECO:0007669"/>
    <property type="project" value="InterPro"/>
</dbReference>
<dbReference type="PANTHER" id="PTHR46585:SF1">
    <property type="entry name" value="CHROMO DOMAIN-CONTAINING PROTEIN"/>
    <property type="match status" value="1"/>
</dbReference>
<dbReference type="PROSITE" id="PS50994">
    <property type="entry name" value="INTEGRASE"/>
    <property type="match status" value="1"/>
</dbReference>
<dbReference type="InterPro" id="IPR036397">
    <property type="entry name" value="RNaseH_sf"/>
</dbReference>
<dbReference type="AlphaFoldDB" id="A0A8S3QIU2"/>
<dbReference type="Gene3D" id="3.30.420.10">
    <property type="entry name" value="Ribonuclease H-like superfamily/Ribonuclease H"/>
    <property type="match status" value="1"/>
</dbReference>
<evidence type="ECO:0000313" key="3">
    <source>
        <dbReference type="EMBL" id="CAG2195463.1"/>
    </source>
</evidence>
<sequence length="295" mass="35366">MAEGGYEFDNPEFKNNDYDEEEEEETSFQDDEEFQNNINKEFEKSRDLSENDAKIHQTWAVDLIDMQPYSKQNEHYKYLLAVIDVFSKYSWLIPLKNKTGVTVSEAFKTLFKERKPIYIWSDKGSEFYNRQVKELLKDNNIKLYSTENEEKSSVVERWIGTMKQHMYKYFTANETFKYYDILDKLVKNYNNTVHSSIKMTPVQASKLKNELTVYKNLYPEKEEKIKKPKFKVGDRVRITKKKGKFEKDYTTRWTKEIFVIEKVLNTIPFTYKIIDLKGEEITGAFYEQELMMTKF</sequence>
<accession>A0A8S3QIU2</accession>
<dbReference type="PANTHER" id="PTHR46585">
    <property type="entry name" value="INTEGRASE CORE DOMAIN CONTAINING PROTEIN"/>
    <property type="match status" value="1"/>
</dbReference>
<proteinExistence type="predicted"/>
<comment type="caution">
    <text evidence="3">The sequence shown here is derived from an EMBL/GenBank/DDBJ whole genome shotgun (WGS) entry which is preliminary data.</text>
</comment>
<dbReference type="InterPro" id="IPR001584">
    <property type="entry name" value="Integrase_cat-core"/>
</dbReference>
<feature type="region of interest" description="Disordered" evidence="1">
    <location>
        <begin position="1"/>
        <end position="32"/>
    </location>
</feature>
<keyword evidence="4" id="KW-1185">Reference proteome</keyword>
<gene>
    <name evidence="3" type="ORF">MEDL_10415</name>
</gene>
<reference evidence="3" key="1">
    <citation type="submission" date="2021-03" db="EMBL/GenBank/DDBJ databases">
        <authorList>
            <person name="Bekaert M."/>
        </authorList>
    </citation>
    <scope>NUCLEOTIDE SEQUENCE</scope>
</reference>
<evidence type="ECO:0000256" key="1">
    <source>
        <dbReference type="SAM" id="MobiDB-lite"/>
    </source>
</evidence>
<dbReference type="Pfam" id="PF00665">
    <property type="entry name" value="rve"/>
    <property type="match status" value="1"/>
</dbReference>